<feature type="region of interest" description="Disordered" evidence="1">
    <location>
        <begin position="1"/>
        <end position="73"/>
    </location>
</feature>
<feature type="non-terminal residue" evidence="2">
    <location>
        <position position="73"/>
    </location>
</feature>
<dbReference type="EMBL" id="DS958464">
    <property type="protein sequence ID" value="EEC19281.1"/>
    <property type="molecule type" value="Genomic_DNA"/>
</dbReference>
<name>B7QKA9_IXOSC</name>
<evidence type="ECO:0000313" key="3">
    <source>
        <dbReference type="EnsemblMetazoa" id="ISCW014498-PA"/>
    </source>
</evidence>
<dbReference type="HOGENOM" id="CLU_2711990_0_0_1"/>
<reference evidence="2 4" key="1">
    <citation type="submission" date="2008-03" db="EMBL/GenBank/DDBJ databases">
        <title>Annotation of Ixodes scapularis.</title>
        <authorList>
            <consortium name="Ixodes scapularis Genome Project Consortium"/>
            <person name="Caler E."/>
            <person name="Hannick L.I."/>
            <person name="Bidwell S."/>
            <person name="Joardar V."/>
            <person name="Thiagarajan M."/>
            <person name="Amedeo P."/>
            <person name="Galinsky K.J."/>
            <person name="Schobel S."/>
            <person name="Inman J."/>
            <person name="Hostetler J."/>
            <person name="Miller J."/>
            <person name="Hammond M."/>
            <person name="Megy K."/>
            <person name="Lawson D."/>
            <person name="Kodira C."/>
            <person name="Sutton G."/>
            <person name="Meyer J."/>
            <person name="Hill C.A."/>
            <person name="Birren B."/>
            <person name="Nene V."/>
            <person name="Collins F."/>
            <person name="Alarcon-Chaidez F."/>
            <person name="Wikel S."/>
            <person name="Strausberg R."/>
        </authorList>
    </citation>
    <scope>NUCLEOTIDE SEQUENCE [LARGE SCALE GENOMIC DNA]</scope>
    <source>
        <strain evidence="4">Wikel</strain>
        <strain evidence="2">Wikel colony</strain>
    </source>
</reference>
<keyword evidence="4" id="KW-1185">Reference proteome</keyword>
<sequence>AESNLVRRPEYDLSNGRTHGLGRVMGRRRDAHGGGTGAGERGGRGRVGSKNPSQRPRDRREKASRRESGQDRS</sequence>
<feature type="compositionally biased region" description="Basic and acidic residues" evidence="1">
    <location>
        <begin position="1"/>
        <end position="11"/>
    </location>
</feature>
<dbReference type="EnsemblMetazoa" id="ISCW014498-RA">
    <property type="protein sequence ID" value="ISCW014498-PA"/>
    <property type="gene ID" value="ISCW014498"/>
</dbReference>
<dbReference type="AlphaFoldDB" id="B7QKA9"/>
<dbReference type="PaxDb" id="6945-B7QKA9"/>
<protein>
    <submittedName>
        <fullName evidence="2 3">Uncharacterized protein</fullName>
    </submittedName>
</protein>
<accession>B7QKA9</accession>
<dbReference type="EMBL" id="ABJB011064114">
    <property type="status" value="NOT_ANNOTATED_CDS"/>
    <property type="molecule type" value="Genomic_DNA"/>
</dbReference>
<feature type="compositionally biased region" description="Basic and acidic residues" evidence="1">
    <location>
        <begin position="55"/>
        <end position="73"/>
    </location>
</feature>
<gene>
    <name evidence="2" type="ORF">IscW_ISCW014498</name>
</gene>
<dbReference type="VEuPathDB" id="VectorBase:ISCI014498"/>
<evidence type="ECO:0000313" key="2">
    <source>
        <dbReference type="EMBL" id="EEC19281.1"/>
    </source>
</evidence>
<evidence type="ECO:0000313" key="4">
    <source>
        <dbReference type="Proteomes" id="UP000001555"/>
    </source>
</evidence>
<proteinExistence type="predicted"/>
<evidence type="ECO:0000256" key="1">
    <source>
        <dbReference type="SAM" id="MobiDB-lite"/>
    </source>
</evidence>
<reference evidence="3" key="2">
    <citation type="submission" date="2020-05" db="UniProtKB">
        <authorList>
            <consortium name="EnsemblMetazoa"/>
        </authorList>
    </citation>
    <scope>IDENTIFICATION</scope>
    <source>
        <strain evidence="3">wikel</strain>
    </source>
</reference>
<organism>
    <name type="scientific">Ixodes scapularis</name>
    <name type="common">Black-legged tick</name>
    <name type="synonym">Deer tick</name>
    <dbReference type="NCBI Taxonomy" id="6945"/>
    <lineage>
        <taxon>Eukaryota</taxon>
        <taxon>Metazoa</taxon>
        <taxon>Ecdysozoa</taxon>
        <taxon>Arthropoda</taxon>
        <taxon>Chelicerata</taxon>
        <taxon>Arachnida</taxon>
        <taxon>Acari</taxon>
        <taxon>Parasitiformes</taxon>
        <taxon>Ixodida</taxon>
        <taxon>Ixodoidea</taxon>
        <taxon>Ixodidae</taxon>
        <taxon>Ixodinae</taxon>
        <taxon>Ixodes</taxon>
    </lineage>
</organism>
<dbReference type="InParanoid" id="B7QKA9"/>
<dbReference type="Proteomes" id="UP000001555">
    <property type="component" value="Unassembled WGS sequence"/>
</dbReference>
<feature type="non-terminal residue" evidence="2">
    <location>
        <position position="1"/>
    </location>
</feature>
<dbReference type="VEuPathDB" id="VectorBase:ISCW014498"/>